<dbReference type="EMBL" id="VVIM01000007">
    <property type="protein sequence ID" value="KAB0796592.1"/>
    <property type="molecule type" value="Genomic_DNA"/>
</dbReference>
<feature type="compositionally biased region" description="Polar residues" evidence="1">
    <location>
        <begin position="7"/>
        <end position="27"/>
    </location>
</feature>
<sequence length="1276" mass="143960">MILIVSDDTSPESSSKHNSATEISTDSEFAVDDPTPTREIPAIVFNDQHVTMRKASFGLPKKVQVKSGILNSPNNGKIQSTGIRLEFTPLVPSPIIPKAAPSLLGRTEGYALNRTQSTGGIATKVSLELKKKYLLGDSEVPGSIQKSGSVSTLDSKFKSFHTNITDCQKLLKPSSENVQATPALKSPLSPIISQSISNNESPQIPAHNFDKTSEKQDQDKFQNEMENRPRSPAEEIPVIVPQIDWKRTNSEKVSDMSSDSLTSSDSDLNQHSGIKKSPTVKIIPRVEIHDDDGKIIANETVTKPEGVIPEPTQDLKDTKVVISEKKILNPPKALPNLENVLSDFHTELHESKIAMGNESSRSTPSDHESFIEQTAAAMTETELSDWARDSTVSDDFEDVEYELNPDLINVRKNKPPKGIRSLKNSVIKAYIDEFDDLGHVCQKSENLNNILSSIEFMDTGEETSSDEKLLLDACTKNNGYVEFHNEDDIAEDSLNPMFNIVETVNPAIRQALDLENLSSYDNNTGYCFIGNEDNFGSEVISLKPSDLQKLKEKQSAFENEEDSLLVVDTGTTTEENTCSDSTVKNFVEVCAKKETPHMIEALLEEKRVEDENQNNDVEKHQDLVNAEYQEHCQRLQGKFEFGNMRDSIEIRKSKRKEKPVSSKPDLIQEEVSQVNNVELIPPKTLQEIYTKEEIKKSRDENQRLVQEMVMNKMKAQNKSLERKKRSRNSFSPGSSPNKFFELTKSPTADVFLNMEHQQVENERLPPDVLLSSNGSVINCHSEQQQIIEEPQKISPIVTLPDLQQKIVNGEKSELRKSKTRLKSSDELISKIGKENRSIDVQDSIEALVINTERRNSLLYATDTLTKKRKNSFKRSKSGEEPLTHNILNTSEPTRLALSLCSPENPMRSTKSVSEILKTFETADLRRDLSCVDKKAQFYKSDPNLLANAGKEKKTKCKDRDRRKSITKLISEFFGKKREGAKGTNSSASKGFLAKISPKSKSKSMILLNGISADKIPAVNLPRRNSFGEAQIRQREAVSPPPIPPLPTNYTGSAPSRYTDESSEGDNDYKHHDQNSCDTLNHSGTHGGRRTSRSMRRASRQSQLKRHRMAQEIQRKLEETEVKTRELEQKGVCVEKALRGEDSGIGAFNTLDEADLLKQWFDLMRDLTELRRYERELMVRAQEVELEDRHARLQQELRERLDNDEHKSKEDIKIESGIINEMMEIVSKRDSLIALLEQDRLRYSEEDRDFEEQMLAKGLRLTPLQKQPVTEVIDKIC</sequence>
<feature type="region of interest" description="Disordered" evidence="1">
    <location>
        <begin position="715"/>
        <end position="739"/>
    </location>
</feature>
<dbReference type="InterPro" id="IPR050540">
    <property type="entry name" value="F-actin_Monoox_Mical"/>
</dbReference>
<dbReference type="PANTHER" id="PTHR23167">
    <property type="entry name" value="CALPONIN HOMOLOGY DOMAIN-CONTAINING PROTEIN DDB_G0272472-RELATED"/>
    <property type="match status" value="1"/>
</dbReference>
<feature type="compositionally biased region" description="Basic and acidic residues" evidence="1">
    <location>
        <begin position="208"/>
        <end position="233"/>
    </location>
</feature>
<proteinExistence type="predicted"/>
<gene>
    <name evidence="3" type="ORF">PPYR_10653</name>
</gene>
<feature type="region of interest" description="Disordered" evidence="1">
    <location>
        <begin position="1032"/>
        <end position="1110"/>
    </location>
</feature>
<comment type="caution">
    <text evidence="3">The sequence shown here is derived from an EMBL/GenBank/DDBJ whole genome shotgun (WGS) entry which is preliminary data.</text>
</comment>
<dbReference type="Pfam" id="PF12130">
    <property type="entry name" value="bMERB_dom"/>
    <property type="match status" value="1"/>
</dbReference>
<evidence type="ECO:0000259" key="2">
    <source>
        <dbReference type="PROSITE" id="PS51848"/>
    </source>
</evidence>
<feature type="region of interest" description="Disordered" evidence="1">
    <location>
        <begin position="1"/>
        <end position="35"/>
    </location>
</feature>
<feature type="compositionally biased region" description="Polar residues" evidence="1">
    <location>
        <begin position="728"/>
        <end position="737"/>
    </location>
</feature>
<feature type="region of interest" description="Disordered" evidence="1">
    <location>
        <begin position="192"/>
        <end position="273"/>
    </location>
</feature>
<name>A0A5N4AGW6_PHOPY</name>
<dbReference type="InterPro" id="IPR022735">
    <property type="entry name" value="bMERB_dom"/>
</dbReference>
<dbReference type="Proteomes" id="UP000327044">
    <property type="component" value="Unassembled WGS sequence"/>
</dbReference>
<dbReference type="SMART" id="SM01203">
    <property type="entry name" value="DUF3585"/>
    <property type="match status" value="1"/>
</dbReference>
<protein>
    <recommendedName>
        <fullName evidence="2">BMERB domain-containing protein</fullName>
    </recommendedName>
</protein>
<keyword evidence="4" id="KW-1185">Reference proteome</keyword>
<dbReference type="AlphaFoldDB" id="A0A5N4AGW6"/>
<feature type="compositionally biased region" description="Basic and acidic residues" evidence="1">
    <location>
        <begin position="244"/>
        <end position="254"/>
    </location>
</feature>
<dbReference type="InParanoid" id="A0A5N4AGW6"/>
<organism evidence="3 4">
    <name type="scientific">Photinus pyralis</name>
    <name type="common">Common eastern firefly</name>
    <name type="synonym">Lampyris pyralis</name>
    <dbReference type="NCBI Taxonomy" id="7054"/>
    <lineage>
        <taxon>Eukaryota</taxon>
        <taxon>Metazoa</taxon>
        <taxon>Ecdysozoa</taxon>
        <taxon>Arthropoda</taxon>
        <taxon>Hexapoda</taxon>
        <taxon>Insecta</taxon>
        <taxon>Pterygota</taxon>
        <taxon>Neoptera</taxon>
        <taxon>Endopterygota</taxon>
        <taxon>Coleoptera</taxon>
        <taxon>Polyphaga</taxon>
        <taxon>Elateriformia</taxon>
        <taxon>Elateroidea</taxon>
        <taxon>Lampyridae</taxon>
        <taxon>Lampyrinae</taxon>
        <taxon>Photinus</taxon>
    </lineage>
</organism>
<feature type="compositionally biased region" description="Low complexity" evidence="1">
    <location>
        <begin position="255"/>
        <end position="267"/>
    </location>
</feature>
<accession>A0A5N4AGW6</accession>
<evidence type="ECO:0000313" key="4">
    <source>
        <dbReference type="Proteomes" id="UP000327044"/>
    </source>
</evidence>
<reference evidence="3 4" key="1">
    <citation type="journal article" date="2018" name="Elife">
        <title>Firefly genomes illuminate parallel origins of bioluminescence in beetles.</title>
        <authorList>
            <person name="Fallon T.R."/>
            <person name="Lower S.E."/>
            <person name="Chang C.H."/>
            <person name="Bessho-Uehara M."/>
            <person name="Martin G.J."/>
            <person name="Bewick A.J."/>
            <person name="Behringer M."/>
            <person name="Debat H.J."/>
            <person name="Wong I."/>
            <person name="Day J.C."/>
            <person name="Suvorov A."/>
            <person name="Silva C.J."/>
            <person name="Stanger-Hall K.F."/>
            <person name="Hall D.W."/>
            <person name="Schmitz R.J."/>
            <person name="Nelson D.R."/>
            <person name="Lewis S.M."/>
            <person name="Shigenobu S."/>
            <person name="Bybee S.M."/>
            <person name="Larracuente A.M."/>
            <person name="Oba Y."/>
            <person name="Weng J.K."/>
        </authorList>
    </citation>
    <scope>NUCLEOTIDE SEQUENCE [LARGE SCALE GENOMIC DNA]</scope>
    <source>
        <strain evidence="3">1611_PpyrPB1</strain>
        <tissue evidence="3">Whole body</tissue>
    </source>
</reference>
<dbReference type="PROSITE" id="PS51848">
    <property type="entry name" value="BMERB"/>
    <property type="match status" value="1"/>
</dbReference>
<feature type="compositionally biased region" description="Low complexity" evidence="1">
    <location>
        <begin position="192"/>
        <end position="204"/>
    </location>
</feature>
<feature type="compositionally biased region" description="Basic residues" evidence="1">
    <location>
        <begin position="1086"/>
        <end position="1107"/>
    </location>
</feature>
<evidence type="ECO:0000256" key="1">
    <source>
        <dbReference type="SAM" id="MobiDB-lite"/>
    </source>
</evidence>
<evidence type="ECO:0000313" key="3">
    <source>
        <dbReference type="EMBL" id="KAB0796592.1"/>
    </source>
</evidence>
<dbReference type="PANTHER" id="PTHR23167:SF54">
    <property type="entry name" value="[F-ACTIN]-MONOOXYGENASE MICAL"/>
    <property type="match status" value="1"/>
</dbReference>
<feature type="domain" description="BMERB" evidence="2">
    <location>
        <begin position="1099"/>
        <end position="1251"/>
    </location>
</feature>